<dbReference type="GO" id="GO:0000462">
    <property type="term" value="P:maturation of SSU-rRNA from tricistronic rRNA transcript (SSU-rRNA, 5.8S rRNA, LSU-rRNA)"/>
    <property type="evidence" value="ECO:0007669"/>
    <property type="project" value="TreeGrafter"/>
</dbReference>
<keyword evidence="6" id="KW-0687">Ribonucleoprotein</keyword>
<keyword evidence="3 6" id="KW-0690">Ribosome biogenesis</keyword>
<evidence type="ECO:0000256" key="5">
    <source>
        <dbReference type="ARBA" id="ARBA00023242"/>
    </source>
</evidence>
<comment type="subunit">
    <text evidence="6">Associates with 90S and pre-40S pre-ribosomal particles.</text>
</comment>
<evidence type="ECO:0000256" key="3">
    <source>
        <dbReference type="ARBA" id="ARBA00022517"/>
    </source>
</evidence>
<dbReference type="OrthoDB" id="448446at2759"/>
<dbReference type="GO" id="GO:0005730">
    <property type="term" value="C:nucleolus"/>
    <property type="evidence" value="ECO:0007669"/>
    <property type="project" value="UniProtKB-SubCell"/>
</dbReference>
<comment type="function">
    <text evidence="6">Component of the 90S pre-ribosome involved in the maturation of rRNAs. Required for early cleavages of the pre-RNAs in the 40S ribosomal subunit maturation pathway.</text>
</comment>
<dbReference type="AlphaFoldDB" id="A0A9R1TB70"/>
<evidence type="ECO:0000256" key="7">
    <source>
        <dbReference type="SAM" id="Coils"/>
    </source>
</evidence>
<keyword evidence="4 6" id="KW-0698">rRNA processing</keyword>
<dbReference type="KEGG" id="fas:105268207"/>
<keyword evidence="8" id="KW-1185">Reference proteome</keyword>
<evidence type="ECO:0000313" key="9">
    <source>
        <dbReference type="RefSeq" id="XP_011305853.1"/>
    </source>
</evidence>
<dbReference type="RefSeq" id="XP_011305853.1">
    <property type="nucleotide sequence ID" value="XM_011307551.1"/>
</dbReference>
<keyword evidence="7" id="KW-0175">Coiled coil</keyword>
<proteinExistence type="inferred from homology"/>
<dbReference type="GO" id="GO:0030686">
    <property type="term" value="C:90S preribosome"/>
    <property type="evidence" value="ECO:0007669"/>
    <property type="project" value="TreeGrafter"/>
</dbReference>
<comment type="similarity">
    <text evidence="2 6">Belongs to the RRP36 family.</text>
</comment>
<dbReference type="PANTHER" id="PTHR21738:SF0">
    <property type="entry name" value="RIBOSOMAL RNA PROCESSING PROTEIN 36 HOMOLOG"/>
    <property type="match status" value="1"/>
</dbReference>
<dbReference type="Pfam" id="PF06102">
    <property type="entry name" value="RRP36"/>
    <property type="match status" value="1"/>
</dbReference>
<protein>
    <recommendedName>
        <fullName evidence="6">rRNA biogenesis protein RRP36</fullName>
    </recommendedName>
</protein>
<keyword evidence="5 6" id="KW-0539">Nucleus</keyword>
<evidence type="ECO:0000313" key="8">
    <source>
        <dbReference type="Proteomes" id="UP000694866"/>
    </source>
</evidence>
<accession>A0A9R1TB70</accession>
<comment type="subcellular location">
    <subcellularLocation>
        <location evidence="1 6">Nucleus</location>
        <location evidence="1 6">Nucleolus</location>
    </subcellularLocation>
</comment>
<evidence type="ECO:0000256" key="2">
    <source>
        <dbReference type="ARBA" id="ARBA00009418"/>
    </source>
</evidence>
<name>A0A9R1TB70_9HYME</name>
<feature type="coiled-coil region" evidence="7">
    <location>
        <begin position="138"/>
        <end position="205"/>
    </location>
</feature>
<gene>
    <name evidence="9" type="primary">LOC105268207</name>
</gene>
<evidence type="ECO:0000256" key="4">
    <source>
        <dbReference type="ARBA" id="ARBA00022552"/>
    </source>
</evidence>
<evidence type="ECO:0000256" key="1">
    <source>
        <dbReference type="ARBA" id="ARBA00004604"/>
    </source>
</evidence>
<dbReference type="GeneID" id="105268207"/>
<dbReference type="InterPro" id="IPR009292">
    <property type="entry name" value="RRP36"/>
</dbReference>
<sequence length="232" mass="27727">MSSDDETVELLEKDKDRTQIREELSHMSFEDLQKLKEKLGSKVYNEAIFGAKSVRKTDFKRENKNRPREMSAKKPVSRFKEVVHVKKQEPRDPRFDSLCGNFDEKAFKNSYSFLFKLKENDLKALKEELKTSENPKEIKKIKYLIQRIENQLREHSRRKQREDIQSAEKKEIVEAIRTGEKPKFKRKSEKKIVNLVAQYEELKSTGKLKKHIERLRKKRLVKDRKKFEASEL</sequence>
<organism evidence="8 9">
    <name type="scientific">Fopius arisanus</name>
    <dbReference type="NCBI Taxonomy" id="64838"/>
    <lineage>
        <taxon>Eukaryota</taxon>
        <taxon>Metazoa</taxon>
        <taxon>Ecdysozoa</taxon>
        <taxon>Arthropoda</taxon>
        <taxon>Hexapoda</taxon>
        <taxon>Insecta</taxon>
        <taxon>Pterygota</taxon>
        <taxon>Neoptera</taxon>
        <taxon>Endopterygota</taxon>
        <taxon>Hymenoptera</taxon>
        <taxon>Apocrita</taxon>
        <taxon>Ichneumonoidea</taxon>
        <taxon>Braconidae</taxon>
        <taxon>Opiinae</taxon>
        <taxon>Fopius</taxon>
    </lineage>
</organism>
<dbReference type="PANTHER" id="PTHR21738">
    <property type="entry name" value="RIBOSOMAL RNA PROCESSING PROTEIN 36 HOMOLOG"/>
    <property type="match status" value="1"/>
</dbReference>
<reference evidence="9" key="1">
    <citation type="submission" date="2025-08" db="UniProtKB">
        <authorList>
            <consortium name="RefSeq"/>
        </authorList>
    </citation>
    <scope>IDENTIFICATION</scope>
    <source>
        <strain evidence="9">USDA-PBARC FA_bdor</strain>
        <tissue evidence="9">Whole organism</tissue>
    </source>
</reference>
<evidence type="ECO:0000256" key="6">
    <source>
        <dbReference type="RuleBase" id="RU368027"/>
    </source>
</evidence>
<dbReference type="Proteomes" id="UP000694866">
    <property type="component" value="Unplaced"/>
</dbReference>